<evidence type="ECO:0008006" key="4">
    <source>
        <dbReference type="Google" id="ProtNLM"/>
    </source>
</evidence>
<name>A0A1H2V0N4_9PSEU</name>
<keyword evidence="3" id="KW-1185">Reference proteome</keyword>
<dbReference type="EMBL" id="FNOK01000004">
    <property type="protein sequence ID" value="SDW61896.1"/>
    <property type="molecule type" value="Genomic_DNA"/>
</dbReference>
<accession>A0A1H2V0N4</accession>
<dbReference type="OrthoDB" id="3424167at2"/>
<dbReference type="Proteomes" id="UP000199529">
    <property type="component" value="Unassembled WGS sequence"/>
</dbReference>
<reference evidence="3" key="1">
    <citation type="submission" date="2016-10" db="EMBL/GenBank/DDBJ databases">
        <authorList>
            <person name="Varghese N."/>
            <person name="Submissions S."/>
        </authorList>
    </citation>
    <scope>NUCLEOTIDE SEQUENCE [LARGE SCALE GENOMIC DNA]</scope>
    <source>
        <strain evidence="3">CGMCC 4.3530</strain>
    </source>
</reference>
<dbReference type="AlphaFoldDB" id="A0A1H2V0N4"/>
<proteinExistence type="predicted"/>
<dbReference type="STRING" id="418495.SAMN05216215_1004157"/>
<sequence>MNANRNEVAELPPYRALVVVDVKNFSGEKGRDHEWITRQIPVILEHALVRCGLGELRRQVRFEGTTGDGYFLGFEPKYLPFLLNPFLPELQAELEYQNAVNPVSDRQKLRMRVSLTVGPMTDSGQNGISDGSGDTRIEAHRMIDAEPVRDMLTRSNDTTCVAAIISQRVYEDAVVSGYAADAPDLYVPVAVEVKTYRGTAYLRVPKPSGDLLSRGFTPPEPPVVDSWGGTAEDSGRMRDGGPSGVLEQRFVKSTVGIGNVQGNVGTAINGDNLSMHTGSGDQFNAPLGDGVNILGTNRGRIRHQVNKGGEEGDGR</sequence>
<evidence type="ECO:0000313" key="3">
    <source>
        <dbReference type="Proteomes" id="UP000199529"/>
    </source>
</evidence>
<protein>
    <recommendedName>
        <fullName evidence="4">Adenylate cyclase, class 3</fullName>
    </recommendedName>
</protein>
<evidence type="ECO:0000256" key="1">
    <source>
        <dbReference type="SAM" id="MobiDB-lite"/>
    </source>
</evidence>
<dbReference type="RefSeq" id="WP_143060864.1">
    <property type="nucleotide sequence ID" value="NZ_FNOK01000004.1"/>
</dbReference>
<organism evidence="2 3">
    <name type="scientific">Saccharopolyspora shandongensis</name>
    <dbReference type="NCBI Taxonomy" id="418495"/>
    <lineage>
        <taxon>Bacteria</taxon>
        <taxon>Bacillati</taxon>
        <taxon>Actinomycetota</taxon>
        <taxon>Actinomycetes</taxon>
        <taxon>Pseudonocardiales</taxon>
        <taxon>Pseudonocardiaceae</taxon>
        <taxon>Saccharopolyspora</taxon>
    </lineage>
</organism>
<feature type="region of interest" description="Disordered" evidence="1">
    <location>
        <begin position="212"/>
        <end position="241"/>
    </location>
</feature>
<evidence type="ECO:0000313" key="2">
    <source>
        <dbReference type="EMBL" id="SDW61896.1"/>
    </source>
</evidence>
<gene>
    <name evidence="2" type="ORF">SAMN05216215_1004157</name>
</gene>